<name>A0A0B1SJZ5_OESDE</name>
<evidence type="ECO:0000259" key="2">
    <source>
        <dbReference type="Pfam" id="PF00079"/>
    </source>
</evidence>
<evidence type="ECO:0000313" key="3">
    <source>
        <dbReference type="EMBL" id="KHJ85623.1"/>
    </source>
</evidence>
<dbReference type="SUPFAM" id="SSF56574">
    <property type="entry name" value="Serpins"/>
    <property type="match status" value="1"/>
</dbReference>
<reference evidence="3 4" key="1">
    <citation type="submission" date="2014-03" db="EMBL/GenBank/DDBJ databases">
        <title>Draft genome of the hookworm Oesophagostomum dentatum.</title>
        <authorList>
            <person name="Mitreva M."/>
        </authorList>
    </citation>
    <scope>NUCLEOTIDE SEQUENCE [LARGE SCALE GENOMIC DNA]</scope>
    <source>
        <strain evidence="3 4">OD-Hann</strain>
    </source>
</reference>
<dbReference type="Proteomes" id="UP000053660">
    <property type="component" value="Unassembled WGS sequence"/>
</dbReference>
<dbReference type="InterPro" id="IPR036186">
    <property type="entry name" value="Serpin_sf"/>
</dbReference>
<dbReference type="GO" id="GO:0005615">
    <property type="term" value="C:extracellular space"/>
    <property type="evidence" value="ECO:0007669"/>
    <property type="project" value="InterPro"/>
</dbReference>
<dbReference type="InterPro" id="IPR042185">
    <property type="entry name" value="Serpin_sf_2"/>
</dbReference>
<dbReference type="AlphaFoldDB" id="A0A0B1SJZ5"/>
<dbReference type="Gene3D" id="2.30.39.10">
    <property type="entry name" value="Alpha-1-antitrypsin, domain 1"/>
    <property type="match status" value="1"/>
</dbReference>
<dbReference type="EMBL" id="KN563186">
    <property type="protein sequence ID" value="KHJ85623.1"/>
    <property type="molecule type" value="Genomic_DNA"/>
</dbReference>
<dbReference type="InterPro" id="IPR000215">
    <property type="entry name" value="Serpin_fam"/>
</dbReference>
<dbReference type="InterPro" id="IPR023796">
    <property type="entry name" value="Serpin_dom"/>
</dbReference>
<comment type="similarity">
    <text evidence="1">Belongs to the serpin family.</text>
</comment>
<gene>
    <name evidence="3" type="ORF">OESDEN_14646</name>
</gene>
<accession>A0A0B1SJZ5</accession>
<dbReference type="Pfam" id="PF00079">
    <property type="entry name" value="Serpin"/>
    <property type="match status" value="1"/>
</dbReference>
<dbReference type="Gene3D" id="3.30.497.10">
    <property type="entry name" value="Antithrombin, subunit I, domain 2"/>
    <property type="match status" value="1"/>
</dbReference>
<sequence>MGQRSYYYKDYKIEKDYGDVIGKKLSAKIESHDFSKADEAAKIINDFVSEVTAGKIPKLVDADSVNGAFSVIVNAIYFTAEWEHKFNRWGNSKEKFYNSEEKFREMDFMHHGMVRRDYAEDEDFQVLSLQYKDTSYAFNIFLPKKR</sequence>
<evidence type="ECO:0000256" key="1">
    <source>
        <dbReference type="ARBA" id="ARBA00009500"/>
    </source>
</evidence>
<organism evidence="3 4">
    <name type="scientific">Oesophagostomum dentatum</name>
    <name type="common">Nodular worm</name>
    <dbReference type="NCBI Taxonomy" id="61180"/>
    <lineage>
        <taxon>Eukaryota</taxon>
        <taxon>Metazoa</taxon>
        <taxon>Ecdysozoa</taxon>
        <taxon>Nematoda</taxon>
        <taxon>Chromadorea</taxon>
        <taxon>Rhabditida</taxon>
        <taxon>Rhabditina</taxon>
        <taxon>Rhabditomorpha</taxon>
        <taxon>Strongyloidea</taxon>
        <taxon>Strongylidae</taxon>
        <taxon>Oesophagostomum</taxon>
    </lineage>
</organism>
<feature type="domain" description="Serpin" evidence="2">
    <location>
        <begin position="2"/>
        <end position="145"/>
    </location>
</feature>
<dbReference type="InterPro" id="IPR042178">
    <property type="entry name" value="Serpin_sf_1"/>
</dbReference>
<proteinExistence type="inferred from homology"/>
<keyword evidence="4" id="KW-1185">Reference proteome</keyword>
<evidence type="ECO:0000313" key="4">
    <source>
        <dbReference type="Proteomes" id="UP000053660"/>
    </source>
</evidence>
<dbReference type="OrthoDB" id="9518664at2759"/>
<dbReference type="GO" id="GO:0004867">
    <property type="term" value="F:serine-type endopeptidase inhibitor activity"/>
    <property type="evidence" value="ECO:0007669"/>
    <property type="project" value="InterPro"/>
</dbReference>
<dbReference type="PANTHER" id="PTHR11461">
    <property type="entry name" value="SERINE PROTEASE INHIBITOR, SERPIN"/>
    <property type="match status" value="1"/>
</dbReference>
<dbReference type="PANTHER" id="PTHR11461:SF211">
    <property type="entry name" value="GH10112P-RELATED"/>
    <property type="match status" value="1"/>
</dbReference>
<protein>
    <recommendedName>
        <fullName evidence="2">Serpin domain-containing protein</fullName>
    </recommendedName>
</protein>